<feature type="compositionally biased region" description="Acidic residues" evidence="1">
    <location>
        <begin position="31"/>
        <end position="74"/>
    </location>
</feature>
<dbReference type="PANTHER" id="PTHR13500">
    <property type="entry name" value="NUCLEOLAR PRERIBOSOMAL-ASSOCIATED PROTEIN 1"/>
    <property type="match status" value="1"/>
</dbReference>
<feature type="compositionally biased region" description="Basic and acidic residues" evidence="1">
    <location>
        <begin position="88"/>
        <end position="106"/>
    </location>
</feature>
<dbReference type="PANTHER" id="PTHR13500:SF0">
    <property type="entry name" value="NUCLEOLAR PRE-RIBOSOMAL-ASSOCIATED PROTEIN 1"/>
    <property type="match status" value="1"/>
</dbReference>
<protein>
    <submittedName>
        <fullName evidence="3">Putative nucleolar pre-ribosomal-associated protein 1</fullName>
    </submittedName>
</protein>
<dbReference type="EMBL" id="GBGD01002072">
    <property type="protein sequence ID" value="JAC86817.1"/>
    <property type="molecule type" value="mRNA"/>
</dbReference>
<sequence>MASCHKRKACDSEEENYEITENNEENVTYKEEEEMESEEEEEENNEITNEEDDDDDAIDADEESNDSEEEDEETNSSTEGQDLGNNILDKKIAKRDRQSEEMKNGDFAEDEEEQEEYQDDEEHMNSDVLPTSTAILNVLDLRQKLGTPDGASAIKNYFSQKSDVDHVSEYIKQGGSVSELVSQLDLLDIRKGAAVDVFSALGLVILKCMKEFPDREHELAEECKEFITNYINQLSPMLSQKTALNRKKTILKLLSAIASISDGLALQVLSVLDLKKDVIYYLAEHNNPLDESSIRILFSQFLLSFIVGHNAKVVNRLCEKKYWIPALFPEMKYDLFN</sequence>
<proteinExistence type="evidence at transcript level"/>
<dbReference type="InterPro" id="IPR021714">
    <property type="entry name" value="URB1_N"/>
</dbReference>
<name>A0A069DT26_9HEMI</name>
<feature type="region of interest" description="Disordered" evidence="1">
    <location>
        <begin position="1"/>
        <end position="127"/>
    </location>
</feature>
<dbReference type="GO" id="GO:0000466">
    <property type="term" value="P:maturation of 5.8S rRNA from tricistronic rRNA transcript (SSU-rRNA, 5.8S rRNA, LSU-rRNA)"/>
    <property type="evidence" value="ECO:0007669"/>
    <property type="project" value="TreeGrafter"/>
</dbReference>
<reference evidence="3" key="1">
    <citation type="journal article" date="2015" name="J. Med. Entomol.">
        <title>A Deep Insight Into the Sialotranscriptome of the Chagas Disease Vector, Panstrongylus megistus (Hemiptera: Heteroptera).</title>
        <authorList>
            <person name="Ribeiro J.M."/>
            <person name="Schwarz A."/>
            <person name="Francischetti I.M."/>
        </authorList>
    </citation>
    <scope>NUCLEOTIDE SEQUENCE</scope>
    <source>
        <tissue evidence="3">Salivary glands</tissue>
    </source>
</reference>
<feature type="compositionally biased region" description="Acidic residues" evidence="1">
    <location>
        <begin position="12"/>
        <end position="24"/>
    </location>
</feature>
<feature type="compositionally biased region" description="Acidic residues" evidence="1">
    <location>
        <begin position="107"/>
        <end position="122"/>
    </location>
</feature>
<accession>A0A069DT26</accession>
<evidence type="ECO:0000313" key="3">
    <source>
        <dbReference type="EMBL" id="JAC86817.1"/>
    </source>
</evidence>
<evidence type="ECO:0000256" key="1">
    <source>
        <dbReference type="SAM" id="MobiDB-lite"/>
    </source>
</evidence>
<dbReference type="AlphaFoldDB" id="A0A069DT26"/>
<dbReference type="GO" id="GO:0000463">
    <property type="term" value="P:maturation of LSU-rRNA from tricistronic rRNA transcript (SSU-rRNA, 5.8S rRNA, LSU-rRNA)"/>
    <property type="evidence" value="ECO:0007669"/>
    <property type="project" value="TreeGrafter"/>
</dbReference>
<dbReference type="InterPro" id="IPR039844">
    <property type="entry name" value="URB1"/>
</dbReference>
<dbReference type="GO" id="GO:0005730">
    <property type="term" value="C:nucleolus"/>
    <property type="evidence" value="ECO:0007669"/>
    <property type="project" value="TreeGrafter"/>
</dbReference>
<feature type="non-terminal residue" evidence="3">
    <location>
        <position position="337"/>
    </location>
</feature>
<organism evidence="3">
    <name type="scientific">Panstrongylus megistus</name>
    <dbReference type="NCBI Taxonomy" id="65343"/>
    <lineage>
        <taxon>Eukaryota</taxon>
        <taxon>Metazoa</taxon>
        <taxon>Ecdysozoa</taxon>
        <taxon>Arthropoda</taxon>
        <taxon>Hexapoda</taxon>
        <taxon>Insecta</taxon>
        <taxon>Pterygota</taxon>
        <taxon>Neoptera</taxon>
        <taxon>Paraneoptera</taxon>
        <taxon>Hemiptera</taxon>
        <taxon>Heteroptera</taxon>
        <taxon>Panheteroptera</taxon>
        <taxon>Cimicomorpha</taxon>
        <taxon>Reduviidae</taxon>
        <taxon>Triatominae</taxon>
        <taxon>Panstrongylus</taxon>
    </lineage>
</organism>
<evidence type="ECO:0000259" key="2">
    <source>
        <dbReference type="Pfam" id="PF11707"/>
    </source>
</evidence>
<dbReference type="Pfam" id="PF11707">
    <property type="entry name" value="Npa1"/>
    <property type="match status" value="1"/>
</dbReference>
<feature type="domain" description="URB1 N-terminal" evidence="2">
    <location>
        <begin position="198"/>
        <end position="334"/>
    </location>
</feature>